<dbReference type="AlphaFoldDB" id="A0A1I7UVR6"/>
<name>A0A1I7UVR6_9PELO</name>
<evidence type="ECO:0000313" key="2">
    <source>
        <dbReference type="WBParaSite" id="Csp11.Scaffold630.g19832.t1"/>
    </source>
</evidence>
<organism evidence="1 2">
    <name type="scientific">Caenorhabditis tropicalis</name>
    <dbReference type="NCBI Taxonomy" id="1561998"/>
    <lineage>
        <taxon>Eukaryota</taxon>
        <taxon>Metazoa</taxon>
        <taxon>Ecdysozoa</taxon>
        <taxon>Nematoda</taxon>
        <taxon>Chromadorea</taxon>
        <taxon>Rhabditida</taxon>
        <taxon>Rhabditina</taxon>
        <taxon>Rhabditomorpha</taxon>
        <taxon>Rhabditoidea</taxon>
        <taxon>Rhabditidae</taxon>
        <taxon>Peloderinae</taxon>
        <taxon>Caenorhabditis</taxon>
    </lineage>
</organism>
<accession>A0A1I7UVR6</accession>
<reference evidence="2" key="1">
    <citation type="submission" date="2016-11" db="UniProtKB">
        <authorList>
            <consortium name="WormBaseParasite"/>
        </authorList>
    </citation>
    <scope>IDENTIFICATION</scope>
</reference>
<dbReference type="WBParaSite" id="Csp11.Scaffold630.g19832.t1">
    <property type="protein sequence ID" value="Csp11.Scaffold630.g19832.t1"/>
    <property type="gene ID" value="Csp11.Scaffold630.g19832"/>
</dbReference>
<evidence type="ECO:0000313" key="1">
    <source>
        <dbReference type="Proteomes" id="UP000095282"/>
    </source>
</evidence>
<proteinExistence type="predicted"/>
<protein>
    <submittedName>
        <fullName evidence="2">Ovule protein</fullName>
    </submittedName>
</protein>
<sequence>MMTVDVTSSRLSYRGKGVRLSKVIMWDEKWTLYLNYHHIPYGEAWKRRFTKNFYQLITTVTTDLYCKQSIKVSDKSKAKRVEFTCSTIPLDHVSRR</sequence>
<dbReference type="Proteomes" id="UP000095282">
    <property type="component" value="Unplaced"/>
</dbReference>
<keyword evidence="1" id="KW-1185">Reference proteome</keyword>